<evidence type="ECO:0000313" key="1">
    <source>
        <dbReference type="EMBL" id="ACI98506.1"/>
    </source>
</evidence>
<evidence type="ECO:0000313" key="2">
    <source>
        <dbReference type="Proteomes" id="UP000001591"/>
    </source>
</evidence>
<name>B6ISS0_RHOCS</name>
<organism evidence="1 2">
    <name type="scientific">Rhodospirillum centenum (strain ATCC 51521 / SW)</name>
    <dbReference type="NCBI Taxonomy" id="414684"/>
    <lineage>
        <taxon>Bacteria</taxon>
        <taxon>Pseudomonadati</taxon>
        <taxon>Pseudomonadota</taxon>
        <taxon>Alphaproteobacteria</taxon>
        <taxon>Rhodospirillales</taxon>
        <taxon>Rhodospirillaceae</taxon>
        <taxon>Rhodospirillum</taxon>
    </lineage>
</organism>
<reference evidence="1 2" key="1">
    <citation type="journal article" date="2010" name="BMC Genomics">
        <title>Metabolic flexibility revealed in the genome of the cyst-forming alpha-1 proteobacterium Rhodospirillum centenum.</title>
        <authorList>
            <person name="Lu Y.K."/>
            <person name="Marden J."/>
            <person name="Han M."/>
            <person name="Swingley W.D."/>
            <person name="Mastrian S.D."/>
            <person name="Chowdhury S.R."/>
            <person name="Hao J."/>
            <person name="Helmy T."/>
            <person name="Kim S."/>
            <person name="Kurdoglu A.A."/>
            <person name="Matthies H.J."/>
            <person name="Rollo D."/>
            <person name="Stothard P."/>
            <person name="Blankenship R.E."/>
            <person name="Bauer C.E."/>
            <person name="Touchman J.W."/>
        </authorList>
    </citation>
    <scope>NUCLEOTIDE SEQUENCE [LARGE SCALE GENOMIC DNA]</scope>
    <source>
        <strain evidence="2">ATCC 51521 / SW</strain>
    </source>
</reference>
<dbReference type="HOGENOM" id="CLU_2289437_0_0_5"/>
<keyword evidence="2" id="KW-1185">Reference proteome</keyword>
<dbReference type="KEGG" id="rce:RC1_1088"/>
<dbReference type="AlphaFoldDB" id="B6ISS0"/>
<proteinExistence type="predicted"/>
<dbReference type="Proteomes" id="UP000001591">
    <property type="component" value="Chromosome"/>
</dbReference>
<sequence length="101" mass="10890">MTMSENEFEKALQMKVQAYAAPAVEGAIQAMHFALVHTLQELVRAGSLPDAAIETIVSRMESGAAELERRSEGEGSETAKQIARMTLILRHSFSIGGGSKN</sequence>
<dbReference type="STRING" id="414684.RC1_1088"/>
<protein>
    <submittedName>
        <fullName evidence="1">Uncharacterized protein</fullName>
    </submittedName>
</protein>
<accession>B6ISS0</accession>
<gene>
    <name evidence="1" type="ordered locus">RC1_1088</name>
</gene>
<dbReference type="EMBL" id="CP000613">
    <property type="protein sequence ID" value="ACI98506.1"/>
    <property type="molecule type" value="Genomic_DNA"/>
</dbReference>